<accession>A0A4R2EK35</accession>
<dbReference type="EMBL" id="CCJV01000083">
    <property type="protein sequence ID" value="CDT32534.1"/>
    <property type="molecule type" value="Genomic_DNA"/>
</dbReference>
<evidence type="ECO:0008006" key="6">
    <source>
        <dbReference type="Google" id="ProtNLM"/>
    </source>
</evidence>
<dbReference type="EMBL" id="CCJX01000166">
    <property type="protein sequence ID" value="CDT68128.1"/>
    <property type="molecule type" value="Genomic_DNA"/>
</dbReference>
<proteinExistence type="predicted"/>
<dbReference type="Gene3D" id="3.30.460.10">
    <property type="entry name" value="Beta Polymerase, domain 2"/>
    <property type="match status" value="1"/>
</dbReference>
<protein>
    <recommendedName>
        <fullName evidence="6">Streptomycin adenylyltransferase</fullName>
    </recommendedName>
</protein>
<feature type="region of interest" description="Disordered" evidence="1">
    <location>
        <begin position="1"/>
        <end position="22"/>
    </location>
</feature>
<comment type="caution">
    <text evidence="2">The sequence shown here is derived from an EMBL/GenBank/DDBJ whole genome shotgun (WGS) entry which is preliminary data.</text>
</comment>
<organism evidence="2 5">
    <name type="scientific">Vibrio crassostreae</name>
    <dbReference type="NCBI Taxonomy" id="246167"/>
    <lineage>
        <taxon>Bacteria</taxon>
        <taxon>Pseudomonadati</taxon>
        <taxon>Pseudomonadota</taxon>
        <taxon>Gammaproteobacteria</taxon>
        <taxon>Vibrionales</taxon>
        <taxon>Vibrionaceae</taxon>
        <taxon>Vibrio</taxon>
    </lineage>
</organism>
<evidence type="ECO:0000313" key="2">
    <source>
        <dbReference type="EMBL" id="CDT32534.1"/>
    </source>
</evidence>
<dbReference type="Proteomes" id="UP000049077">
    <property type="component" value="Unassembled WGS sequence"/>
</dbReference>
<gene>
    <name evidence="3" type="ORF">VCR4J5_780192</name>
    <name evidence="2" type="ORF">VCR5J5_240313</name>
</gene>
<dbReference type="AlphaFoldDB" id="A0A4R2EK35"/>
<dbReference type="GeneID" id="93902122"/>
<name>A0A4R2EK35_9VIBR</name>
<evidence type="ECO:0000256" key="1">
    <source>
        <dbReference type="SAM" id="MobiDB-lite"/>
    </source>
</evidence>
<sequence>MQADKMIQSDKEVETLQPNTLSPNTPEKLLQRLDAIGESLKASGKAHALLGLGSVGIETERLDRYSDVDFFAIVQTGHKQYFLDSLHWLSDILPIDYAIRNTIDGYKVLYADGIFCEFAVFEPHELAHIPFAEGRIVWQEADFDTQCCIPPQKTAVEANSQDWIIGEALTNLYVGMSRYNRGEKLSGSRFVQSYALDRLIDLVDQTESSQPEFVDEFMSDRRLEARFPKFAQLLPTFTQGYERTAESALAQLEFLNAHFNVNQAMRSRIIDLCN</sequence>
<dbReference type="InterPro" id="IPR043519">
    <property type="entry name" value="NT_sf"/>
</dbReference>
<dbReference type="RefSeq" id="WP_048660247.1">
    <property type="nucleotide sequence ID" value="NZ_AP025477.1"/>
</dbReference>
<evidence type="ECO:0000313" key="3">
    <source>
        <dbReference type="EMBL" id="CDT68128.1"/>
    </source>
</evidence>
<evidence type="ECO:0000313" key="4">
    <source>
        <dbReference type="Proteomes" id="UP000049077"/>
    </source>
</evidence>
<reference evidence="2 4" key="2">
    <citation type="submission" date="2014-06" db="EMBL/GenBank/DDBJ databases">
        <authorList>
            <person name="Le Roux F."/>
        </authorList>
    </citation>
    <scope>NUCLEOTIDE SEQUENCE</scope>
    <source>
        <strain evidence="3 4">J5-4</strain>
        <strain evidence="2">J5-5</strain>
    </source>
</reference>
<reference evidence="5" key="1">
    <citation type="submission" date="2014-06" db="EMBL/GenBank/DDBJ databases">
        <authorList>
            <person name="Le Roux Frederique"/>
        </authorList>
    </citation>
    <scope>NUCLEOTIDE SEQUENCE [LARGE SCALE GENOMIC DNA]</scope>
    <source>
        <strain evidence="5">J5-5</strain>
    </source>
</reference>
<dbReference type="Proteomes" id="UP000049495">
    <property type="component" value="Unassembled WGS sequence"/>
</dbReference>
<evidence type="ECO:0000313" key="5">
    <source>
        <dbReference type="Proteomes" id="UP000049495"/>
    </source>
</evidence>
<keyword evidence="4" id="KW-1185">Reference proteome</keyword>